<accession>A0A2U2MYS7</accession>
<sequence length="72" mass="8277">MGKTEQIKLKAAKFWDAHPGLDNRIMEKAFDSMHHGRRFSIEDIAREIIDSRAFLDGLSAYQLAHNYGTLGW</sequence>
<organism evidence="1 2">
    <name type="scientific">Bifidobacterium callitrichidarum</name>
    <dbReference type="NCBI Taxonomy" id="2052941"/>
    <lineage>
        <taxon>Bacteria</taxon>
        <taxon>Bacillati</taxon>
        <taxon>Actinomycetota</taxon>
        <taxon>Actinomycetes</taxon>
        <taxon>Bifidobacteriales</taxon>
        <taxon>Bifidobacteriaceae</taxon>
        <taxon>Bifidobacterium</taxon>
    </lineage>
</organism>
<evidence type="ECO:0000313" key="1">
    <source>
        <dbReference type="EMBL" id="PWG62086.1"/>
    </source>
</evidence>
<keyword evidence="2" id="KW-1185">Reference proteome</keyword>
<name>A0A2U2MYS7_9BIFI</name>
<protein>
    <submittedName>
        <fullName evidence="1">Uncharacterized protein</fullName>
    </submittedName>
</protein>
<dbReference type="RefSeq" id="WP_109058176.1">
    <property type="nucleotide sequence ID" value="NZ_QFFM01000041.1"/>
</dbReference>
<dbReference type="EMBL" id="QFFM01000041">
    <property type="protein sequence ID" value="PWG62086.1"/>
    <property type="molecule type" value="Genomic_DNA"/>
</dbReference>
<reference evidence="1 2" key="1">
    <citation type="journal article" date="2018" name="Int. J. Syst. Evol. Microbiol.">
        <title>Bifidobacterium callitrichidarum sp. nov. from the faeces of the emperor tamarin (Saguinus imperator).</title>
        <authorList>
            <person name="Modesto M."/>
            <person name="Michelini S."/>
            <person name="Sansosti M.C."/>
            <person name="De Filippo C."/>
            <person name="Cavalieri D."/>
            <person name="Qvirist L."/>
            <person name="Andlid T."/>
            <person name="Spiezio C."/>
            <person name="Sandri C."/>
            <person name="Pascarelli S."/>
            <person name="Sgorbati B."/>
            <person name="Mattarelli P."/>
        </authorList>
    </citation>
    <scope>NUCLEOTIDE SEQUENCE [LARGE SCALE GENOMIC DNA]</scope>
    <source>
        <strain evidence="1 2">TRI 5</strain>
    </source>
</reference>
<comment type="caution">
    <text evidence="1">The sequence shown here is derived from an EMBL/GenBank/DDBJ whole genome shotgun (WGS) entry which is preliminary data.</text>
</comment>
<dbReference type="AlphaFoldDB" id="A0A2U2MYS7"/>
<dbReference type="Proteomes" id="UP000245876">
    <property type="component" value="Unassembled WGS sequence"/>
</dbReference>
<gene>
    <name evidence="1" type="ORF">DF196_12730</name>
</gene>
<proteinExistence type="predicted"/>
<evidence type="ECO:0000313" key="2">
    <source>
        <dbReference type="Proteomes" id="UP000245876"/>
    </source>
</evidence>